<sequence length="158" mass="16952">MAQPNIQNVNNAFAGAGLTALSNEVALVPNIPVVNNPQQLAVIQAQIQQVLQVQQAQQALLALIPQMAADIGAINTFVQNAPMRRFNTAAGNIGPLQGPGSVMIPNNFPYTREHIDCANGNDLDELNDHLGRLPNYVNNALVSVRRQVLANFLGIVVQ</sequence>
<reference evidence="1 2" key="1">
    <citation type="submission" date="2024-01" db="EMBL/GenBank/DDBJ databases">
        <title>A draft genome for a cacao thread blight-causing isolate of Paramarasmius palmivorus.</title>
        <authorList>
            <person name="Baruah I.K."/>
            <person name="Bukari Y."/>
            <person name="Amoako-Attah I."/>
            <person name="Meinhardt L.W."/>
            <person name="Bailey B.A."/>
            <person name="Cohen S.P."/>
        </authorList>
    </citation>
    <scope>NUCLEOTIDE SEQUENCE [LARGE SCALE GENOMIC DNA]</scope>
    <source>
        <strain evidence="1 2">GH-12</strain>
    </source>
</reference>
<dbReference type="EMBL" id="JAYKXP010000009">
    <property type="protein sequence ID" value="KAK7054377.1"/>
    <property type="molecule type" value="Genomic_DNA"/>
</dbReference>
<comment type="caution">
    <text evidence="1">The sequence shown here is derived from an EMBL/GenBank/DDBJ whole genome shotgun (WGS) entry which is preliminary data.</text>
</comment>
<name>A0AAW0DPR6_9AGAR</name>
<proteinExistence type="predicted"/>
<protein>
    <submittedName>
        <fullName evidence="1">Uncharacterized protein</fullName>
    </submittedName>
</protein>
<evidence type="ECO:0000313" key="2">
    <source>
        <dbReference type="Proteomes" id="UP001383192"/>
    </source>
</evidence>
<accession>A0AAW0DPR6</accession>
<dbReference type="AlphaFoldDB" id="A0AAW0DPR6"/>
<dbReference type="Proteomes" id="UP001383192">
    <property type="component" value="Unassembled WGS sequence"/>
</dbReference>
<keyword evidence="2" id="KW-1185">Reference proteome</keyword>
<gene>
    <name evidence="1" type="ORF">VNI00_003571</name>
</gene>
<evidence type="ECO:0000313" key="1">
    <source>
        <dbReference type="EMBL" id="KAK7054377.1"/>
    </source>
</evidence>
<organism evidence="1 2">
    <name type="scientific">Paramarasmius palmivorus</name>
    <dbReference type="NCBI Taxonomy" id="297713"/>
    <lineage>
        <taxon>Eukaryota</taxon>
        <taxon>Fungi</taxon>
        <taxon>Dikarya</taxon>
        <taxon>Basidiomycota</taxon>
        <taxon>Agaricomycotina</taxon>
        <taxon>Agaricomycetes</taxon>
        <taxon>Agaricomycetidae</taxon>
        <taxon>Agaricales</taxon>
        <taxon>Marasmiineae</taxon>
        <taxon>Marasmiaceae</taxon>
        <taxon>Paramarasmius</taxon>
    </lineage>
</organism>